<dbReference type="AlphaFoldDB" id="A0A8H6CPZ3"/>
<keyword evidence="4" id="KW-1185">Reference proteome</keyword>
<dbReference type="GO" id="GO:0005524">
    <property type="term" value="F:ATP binding"/>
    <property type="evidence" value="ECO:0007669"/>
    <property type="project" value="UniProtKB-UniRule"/>
</dbReference>
<feature type="domain" description="Protein kinase" evidence="2">
    <location>
        <begin position="128"/>
        <end position="401"/>
    </location>
</feature>
<dbReference type="RefSeq" id="XP_037155778.1">
    <property type="nucleotide sequence ID" value="XM_037299777.1"/>
</dbReference>
<evidence type="ECO:0000256" key="1">
    <source>
        <dbReference type="PROSITE-ProRule" id="PRU10141"/>
    </source>
</evidence>
<evidence type="ECO:0000313" key="4">
    <source>
        <dbReference type="Proteomes" id="UP000593566"/>
    </source>
</evidence>
<comment type="caution">
    <text evidence="3">The sequence shown here is derived from an EMBL/GenBank/DDBJ whole genome shotgun (WGS) entry which is preliminary data.</text>
</comment>
<evidence type="ECO:0000259" key="2">
    <source>
        <dbReference type="PROSITE" id="PS50011"/>
    </source>
</evidence>
<dbReference type="GO" id="GO:0044773">
    <property type="term" value="P:mitotic DNA damage checkpoint signaling"/>
    <property type="evidence" value="ECO:0007669"/>
    <property type="project" value="TreeGrafter"/>
</dbReference>
<feature type="binding site" evidence="1">
    <location>
        <position position="157"/>
    </location>
    <ligand>
        <name>ATP</name>
        <dbReference type="ChEBI" id="CHEBI:30616"/>
    </ligand>
</feature>
<evidence type="ECO:0000313" key="3">
    <source>
        <dbReference type="EMBL" id="KAF6227470.1"/>
    </source>
</evidence>
<dbReference type="GO" id="GO:0004674">
    <property type="term" value="F:protein serine/threonine kinase activity"/>
    <property type="evidence" value="ECO:0007669"/>
    <property type="project" value="TreeGrafter"/>
</dbReference>
<keyword evidence="1" id="KW-0547">Nucleotide-binding</keyword>
<name>A0A8H6CPZ3_9LECA</name>
<dbReference type="Gene3D" id="3.30.200.20">
    <property type="entry name" value="Phosphorylase Kinase, domain 1"/>
    <property type="match status" value="1"/>
</dbReference>
<dbReference type="InterPro" id="IPR011009">
    <property type="entry name" value="Kinase-like_dom_sf"/>
</dbReference>
<sequence length="407" mass="45348">MGSWGWKLPGDESPELVLTERKSHDNVLGRHARLFHNHSSGALMLHLAKQSFAVVDGKKVSDSTTIWSDLTHITFGALSYQLQLDGANDSAHRGRLTRYQKIHGLTVNDYPVNLLSTPAKSDYIHKDYVIKNAIGHGSSSTVFAGEHIKSGNAVAIKRMTRTRQNAGPIEREIQMTAFLGRHHSLCHLIDGMSPNGDRRGQYFRNGAFDEVYLIYSPLVTTTWFPLCEPGPTSDAYYTICTKIFWQCLEGIDYIHSKGVMHRDIRPGNLAVVSWNPPQCRVINFGSAQMGINSNDVNVGTTPYCAPEMWRLSRSGKTSGLGYNEKVDMFAVGVSAYQIFCKQPLWWGHEADEYVLDVMKADLKSQGGAPLDVQDLIRSLLADDAELRPCAKDARKSLDNWHGPENQG</sequence>
<dbReference type="PROSITE" id="PS00107">
    <property type="entry name" value="PROTEIN_KINASE_ATP"/>
    <property type="match status" value="1"/>
</dbReference>
<proteinExistence type="predicted"/>
<dbReference type="GO" id="GO:0005634">
    <property type="term" value="C:nucleus"/>
    <property type="evidence" value="ECO:0007669"/>
    <property type="project" value="TreeGrafter"/>
</dbReference>
<dbReference type="InterPro" id="IPR020635">
    <property type="entry name" value="Tyr_kinase_cat_dom"/>
</dbReference>
<dbReference type="SUPFAM" id="SSF56112">
    <property type="entry name" value="Protein kinase-like (PK-like)"/>
    <property type="match status" value="1"/>
</dbReference>
<dbReference type="SMART" id="SM00219">
    <property type="entry name" value="TyrKc"/>
    <property type="match status" value="1"/>
</dbReference>
<dbReference type="Pfam" id="PF00069">
    <property type="entry name" value="Pkinase"/>
    <property type="match status" value="1"/>
</dbReference>
<accession>A0A8H6CPZ3</accession>
<dbReference type="GO" id="GO:0004713">
    <property type="term" value="F:protein tyrosine kinase activity"/>
    <property type="evidence" value="ECO:0007669"/>
    <property type="project" value="InterPro"/>
</dbReference>
<protein>
    <recommendedName>
        <fullName evidence="2">Protein kinase domain-containing protein</fullName>
    </recommendedName>
</protein>
<reference evidence="3 4" key="1">
    <citation type="journal article" date="2020" name="Genomics">
        <title>Complete, high-quality genomes from long-read metagenomic sequencing of two wolf lichen thalli reveals enigmatic genome architecture.</title>
        <authorList>
            <person name="McKenzie S.K."/>
            <person name="Walston R.F."/>
            <person name="Allen J.L."/>
        </authorList>
    </citation>
    <scope>NUCLEOTIDE SEQUENCE [LARGE SCALE GENOMIC DNA]</scope>
    <source>
        <strain evidence="3">WasteWater1</strain>
    </source>
</reference>
<dbReference type="PANTHER" id="PTHR44167:SF24">
    <property type="entry name" value="SERINE_THREONINE-PROTEIN KINASE CHK2"/>
    <property type="match status" value="1"/>
</dbReference>
<dbReference type="Gene3D" id="1.10.510.10">
    <property type="entry name" value="Transferase(Phosphotransferase) domain 1"/>
    <property type="match status" value="1"/>
</dbReference>
<dbReference type="PROSITE" id="PS50011">
    <property type="entry name" value="PROTEIN_KINASE_DOM"/>
    <property type="match status" value="1"/>
</dbReference>
<dbReference type="Proteomes" id="UP000593566">
    <property type="component" value="Unassembled WGS sequence"/>
</dbReference>
<dbReference type="PANTHER" id="PTHR44167">
    <property type="entry name" value="OVARIAN-SPECIFIC SERINE/THREONINE-PROTEIN KINASE LOK-RELATED"/>
    <property type="match status" value="1"/>
</dbReference>
<dbReference type="EMBL" id="JACCJB010000005">
    <property type="protein sequence ID" value="KAF6227470.1"/>
    <property type="molecule type" value="Genomic_DNA"/>
</dbReference>
<dbReference type="InterPro" id="IPR017441">
    <property type="entry name" value="Protein_kinase_ATP_BS"/>
</dbReference>
<organism evidence="3 4">
    <name type="scientific">Letharia lupina</name>
    <dbReference type="NCBI Taxonomy" id="560253"/>
    <lineage>
        <taxon>Eukaryota</taxon>
        <taxon>Fungi</taxon>
        <taxon>Dikarya</taxon>
        <taxon>Ascomycota</taxon>
        <taxon>Pezizomycotina</taxon>
        <taxon>Lecanoromycetes</taxon>
        <taxon>OSLEUM clade</taxon>
        <taxon>Lecanoromycetidae</taxon>
        <taxon>Lecanorales</taxon>
        <taxon>Lecanorineae</taxon>
        <taxon>Parmeliaceae</taxon>
        <taxon>Letharia</taxon>
    </lineage>
</organism>
<keyword evidence="1" id="KW-0067">ATP-binding</keyword>
<dbReference type="GeneID" id="59337309"/>
<dbReference type="InterPro" id="IPR000719">
    <property type="entry name" value="Prot_kinase_dom"/>
</dbReference>
<gene>
    <name evidence="3" type="ORF">HO133_008914</name>
</gene>